<evidence type="ECO:0000259" key="3">
    <source>
        <dbReference type="PROSITE" id="PS50893"/>
    </source>
</evidence>
<dbReference type="SUPFAM" id="SSF52540">
    <property type="entry name" value="P-loop containing nucleoside triphosphate hydrolases"/>
    <property type="match status" value="1"/>
</dbReference>
<dbReference type="GO" id="GO:0005886">
    <property type="term" value="C:plasma membrane"/>
    <property type="evidence" value="ECO:0007669"/>
    <property type="project" value="TreeGrafter"/>
</dbReference>
<dbReference type="InterPro" id="IPR003593">
    <property type="entry name" value="AAA+_ATPase"/>
</dbReference>
<dbReference type="Proteomes" id="UP001151081">
    <property type="component" value="Unassembled WGS sequence"/>
</dbReference>
<keyword evidence="2 4" id="KW-0067">ATP-binding</keyword>
<dbReference type="GO" id="GO:0005524">
    <property type="term" value="F:ATP binding"/>
    <property type="evidence" value="ECO:0007669"/>
    <property type="project" value="UniProtKB-KW"/>
</dbReference>
<proteinExistence type="predicted"/>
<protein>
    <submittedName>
        <fullName evidence="4">ATP-binding cassette domain-containing protein</fullName>
    </submittedName>
</protein>
<dbReference type="Gene3D" id="3.40.50.300">
    <property type="entry name" value="P-loop containing nucleotide triphosphate hydrolases"/>
    <property type="match status" value="1"/>
</dbReference>
<dbReference type="GO" id="GO:0016887">
    <property type="term" value="F:ATP hydrolysis activity"/>
    <property type="evidence" value="ECO:0007669"/>
    <property type="project" value="InterPro"/>
</dbReference>
<keyword evidence="5" id="KW-1185">Reference proteome</keyword>
<organism evidence="4 5">
    <name type="scientific">Polyangium jinanense</name>
    <dbReference type="NCBI Taxonomy" id="2829994"/>
    <lineage>
        <taxon>Bacteria</taxon>
        <taxon>Pseudomonadati</taxon>
        <taxon>Myxococcota</taxon>
        <taxon>Polyangia</taxon>
        <taxon>Polyangiales</taxon>
        <taxon>Polyangiaceae</taxon>
        <taxon>Polyangium</taxon>
    </lineage>
</organism>
<evidence type="ECO:0000313" key="4">
    <source>
        <dbReference type="EMBL" id="MDC3982732.1"/>
    </source>
</evidence>
<dbReference type="SMART" id="SM00382">
    <property type="entry name" value="AAA"/>
    <property type="match status" value="1"/>
</dbReference>
<dbReference type="InterPro" id="IPR003439">
    <property type="entry name" value="ABC_transporter-like_ATP-bd"/>
</dbReference>
<dbReference type="RefSeq" id="WP_272422600.1">
    <property type="nucleotide sequence ID" value="NZ_JAGTJJ010000009.1"/>
</dbReference>
<gene>
    <name evidence="4" type="ORF">KEG57_19605</name>
</gene>
<dbReference type="InterPro" id="IPR017871">
    <property type="entry name" value="ABC_transporter-like_CS"/>
</dbReference>
<reference evidence="4 5" key="1">
    <citation type="submission" date="2021-04" db="EMBL/GenBank/DDBJ databases">
        <title>Genome analysis of Polyangium sp.</title>
        <authorList>
            <person name="Li Y."/>
            <person name="Wang J."/>
        </authorList>
    </citation>
    <scope>NUCLEOTIDE SEQUENCE [LARGE SCALE GENOMIC DNA]</scope>
    <source>
        <strain evidence="4 5">SDU14</strain>
    </source>
</reference>
<dbReference type="PROSITE" id="PS50893">
    <property type="entry name" value="ABC_TRANSPORTER_2"/>
    <property type="match status" value="1"/>
</dbReference>
<evidence type="ECO:0000256" key="2">
    <source>
        <dbReference type="ARBA" id="ARBA00022840"/>
    </source>
</evidence>
<comment type="caution">
    <text evidence="4">The sequence shown here is derived from an EMBL/GenBank/DDBJ whole genome shotgun (WGS) entry which is preliminary data.</text>
</comment>
<dbReference type="Pfam" id="PF00005">
    <property type="entry name" value="ABC_tran"/>
    <property type="match status" value="1"/>
</dbReference>
<evidence type="ECO:0000256" key="1">
    <source>
        <dbReference type="ARBA" id="ARBA00022741"/>
    </source>
</evidence>
<evidence type="ECO:0000313" key="5">
    <source>
        <dbReference type="Proteomes" id="UP001151081"/>
    </source>
</evidence>
<dbReference type="PROSITE" id="PS00211">
    <property type="entry name" value="ABC_TRANSPORTER_1"/>
    <property type="match status" value="1"/>
</dbReference>
<feature type="domain" description="ABC transporter" evidence="3">
    <location>
        <begin position="8"/>
        <end position="226"/>
    </location>
</feature>
<dbReference type="PANTHER" id="PTHR24220">
    <property type="entry name" value="IMPORT ATP-BINDING PROTEIN"/>
    <property type="match status" value="1"/>
</dbReference>
<sequence length="226" mass="24275">MANAPVLYELASVTRTFRTPALDVRALDDVSFTLAEGELAAIAGPSGSGKSTLLAVLGLLDADVSGEVRMRGKSVRRMSRRERARARLEGIGLVFQTFHLLPALDVRHNVALPHWKLHGHHGRALARAEALLAELGLEARMRHDVTRLSGGEMQRVAIARALVNDPAVVLADEPTANLDEASAASVVSLLGRANARGAAVVVCTHDTDLLASFPRVLRLRHGRMVL</sequence>
<dbReference type="GO" id="GO:0022857">
    <property type="term" value="F:transmembrane transporter activity"/>
    <property type="evidence" value="ECO:0007669"/>
    <property type="project" value="TreeGrafter"/>
</dbReference>
<keyword evidence="1" id="KW-0547">Nucleotide-binding</keyword>
<dbReference type="AlphaFoldDB" id="A0A9X4AU07"/>
<dbReference type="InterPro" id="IPR015854">
    <property type="entry name" value="ABC_transpr_LolD-like"/>
</dbReference>
<accession>A0A9X4AU07</accession>
<name>A0A9X4AU07_9BACT</name>
<dbReference type="EMBL" id="JAGTJJ010000009">
    <property type="protein sequence ID" value="MDC3982732.1"/>
    <property type="molecule type" value="Genomic_DNA"/>
</dbReference>
<dbReference type="InterPro" id="IPR027417">
    <property type="entry name" value="P-loop_NTPase"/>
</dbReference>
<dbReference type="PANTHER" id="PTHR24220:SF86">
    <property type="entry name" value="ABC TRANSPORTER ABCH.1"/>
    <property type="match status" value="1"/>
</dbReference>